<evidence type="ECO:0000313" key="1">
    <source>
        <dbReference type="EMBL" id="HJF68529.1"/>
    </source>
</evidence>
<comment type="caution">
    <text evidence="1">The sequence shown here is derived from an EMBL/GenBank/DDBJ whole genome shotgun (WGS) entry which is preliminary data.</text>
</comment>
<organism evidence="1 2">
    <name type="scientific">Staphylococcus kloosii</name>
    <dbReference type="NCBI Taxonomy" id="29384"/>
    <lineage>
        <taxon>Bacteria</taxon>
        <taxon>Bacillati</taxon>
        <taxon>Bacillota</taxon>
        <taxon>Bacilli</taxon>
        <taxon>Bacillales</taxon>
        <taxon>Staphylococcaceae</taxon>
        <taxon>Staphylococcus</taxon>
    </lineage>
</organism>
<dbReference type="Proteomes" id="UP000706163">
    <property type="component" value="Unassembled WGS sequence"/>
</dbReference>
<dbReference type="RefSeq" id="WP_278675852.1">
    <property type="nucleotide sequence ID" value="NZ_DYVT01000110.1"/>
</dbReference>
<accession>A0A921H0A3</accession>
<protein>
    <submittedName>
        <fullName evidence="1">Uncharacterized protein</fullName>
    </submittedName>
</protein>
<sequence>MYKQEKMLEIVNKLNTAMVTTNSDFRGSVEFGIMRDNSYMISFVHIDNRYENEINFMMIFEHHTEEEMDNFLLLALDVINYNRLIEEEN</sequence>
<dbReference type="AlphaFoldDB" id="A0A921H0A3"/>
<evidence type="ECO:0000313" key="2">
    <source>
        <dbReference type="Proteomes" id="UP000706163"/>
    </source>
</evidence>
<proteinExistence type="predicted"/>
<dbReference type="EMBL" id="DYVT01000110">
    <property type="protein sequence ID" value="HJF68529.1"/>
    <property type="molecule type" value="Genomic_DNA"/>
</dbReference>
<reference evidence="1" key="2">
    <citation type="submission" date="2021-09" db="EMBL/GenBank/DDBJ databases">
        <authorList>
            <person name="Gilroy R."/>
        </authorList>
    </citation>
    <scope>NUCLEOTIDE SEQUENCE</scope>
    <source>
        <strain evidence="1">CHK149-3286</strain>
    </source>
</reference>
<name>A0A921H0A3_9STAP</name>
<gene>
    <name evidence="1" type="ORF">K8V85_09490</name>
</gene>
<reference evidence="1" key="1">
    <citation type="journal article" date="2021" name="PeerJ">
        <title>Extensive microbial diversity within the chicken gut microbiome revealed by metagenomics and culture.</title>
        <authorList>
            <person name="Gilroy R."/>
            <person name="Ravi A."/>
            <person name="Getino M."/>
            <person name="Pursley I."/>
            <person name="Horton D.L."/>
            <person name="Alikhan N.F."/>
            <person name="Baker D."/>
            <person name="Gharbi K."/>
            <person name="Hall N."/>
            <person name="Watson M."/>
            <person name="Adriaenssens E.M."/>
            <person name="Foster-Nyarko E."/>
            <person name="Jarju S."/>
            <person name="Secka A."/>
            <person name="Antonio M."/>
            <person name="Oren A."/>
            <person name="Chaudhuri R.R."/>
            <person name="La Ragione R."/>
            <person name="Hildebrand F."/>
            <person name="Pallen M.J."/>
        </authorList>
    </citation>
    <scope>NUCLEOTIDE SEQUENCE</scope>
    <source>
        <strain evidence="1">CHK149-3286</strain>
    </source>
</reference>